<evidence type="ECO:0000313" key="3">
    <source>
        <dbReference type="EMBL" id="VVE39202.1"/>
    </source>
</evidence>
<accession>A0A5E4XSZ3</accession>
<name>A0A5E4XSZ3_9BURK</name>
<evidence type="ECO:0000313" key="4">
    <source>
        <dbReference type="Proteomes" id="UP000396788"/>
    </source>
</evidence>
<protein>
    <recommendedName>
        <fullName evidence="5">Phage-related membrane protein</fullName>
    </recommendedName>
</protein>
<keyword evidence="1" id="KW-0472">Membrane</keyword>
<sequence>MKEVAVRLKPLASKVAVALSLATISAMAFAADAAPIDVSQLTSKISFAGVVASIMAVGGLMAGVYVALKSARVILGMIRNA</sequence>
<dbReference type="EMBL" id="CABPRY010000012">
    <property type="protein sequence ID" value="VVE39202.1"/>
    <property type="molecule type" value="Genomic_DNA"/>
</dbReference>
<proteinExistence type="predicted"/>
<feature type="chain" id="PRO_5022752765" description="Phage-related membrane protein" evidence="2">
    <location>
        <begin position="31"/>
        <end position="81"/>
    </location>
</feature>
<dbReference type="Proteomes" id="UP000396788">
    <property type="component" value="Unassembled WGS sequence"/>
</dbReference>
<organism evidence="3 4">
    <name type="scientific">Pandoraea cepalis</name>
    <dbReference type="NCBI Taxonomy" id="2508294"/>
    <lineage>
        <taxon>Bacteria</taxon>
        <taxon>Pseudomonadati</taxon>
        <taxon>Pseudomonadota</taxon>
        <taxon>Betaproteobacteria</taxon>
        <taxon>Burkholderiales</taxon>
        <taxon>Burkholderiaceae</taxon>
        <taxon>Pandoraea</taxon>
    </lineage>
</organism>
<keyword evidence="1" id="KW-0812">Transmembrane</keyword>
<reference evidence="3 4" key="1">
    <citation type="submission" date="2019-08" db="EMBL/GenBank/DDBJ databases">
        <authorList>
            <person name="Peeters C."/>
        </authorList>
    </citation>
    <scope>NUCLEOTIDE SEQUENCE [LARGE SCALE GENOMIC DNA]</scope>
    <source>
        <strain evidence="3 4">LMG 31107</strain>
    </source>
</reference>
<feature type="transmembrane region" description="Helical" evidence="1">
    <location>
        <begin position="46"/>
        <end position="68"/>
    </location>
</feature>
<evidence type="ECO:0000256" key="2">
    <source>
        <dbReference type="SAM" id="SignalP"/>
    </source>
</evidence>
<dbReference type="AlphaFoldDB" id="A0A5E4XSZ3"/>
<dbReference type="RefSeq" id="WP_150610434.1">
    <property type="nucleotide sequence ID" value="NZ_CABPRY010000012.1"/>
</dbReference>
<keyword evidence="2" id="KW-0732">Signal</keyword>
<evidence type="ECO:0008006" key="5">
    <source>
        <dbReference type="Google" id="ProtNLM"/>
    </source>
</evidence>
<feature type="signal peptide" evidence="2">
    <location>
        <begin position="1"/>
        <end position="30"/>
    </location>
</feature>
<evidence type="ECO:0000256" key="1">
    <source>
        <dbReference type="SAM" id="Phobius"/>
    </source>
</evidence>
<keyword evidence="1" id="KW-1133">Transmembrane helix</keyword>
<gene>
    <name evidence="3" type="ORF">PCE31107_04067</name>
</gene>